<dbReference type="RefSeq" id="WP_015558397.1">
    <property type="nucleotide sequence ID" value="NC_021039.1"/>
</dbReference>
<dbReference type="PROSITE" id="PS51677">
    <property type="entry name" value="NODB"/>
    <property type="match status" value="1"/>
</dbReference>
<keyword evidence="6" id="KW-1185">Reference proteome</keyword>
<dbReference type="KEGG" id="rch:RUM_13700"/>
<protein>
    <submittedName>
        <fullName evidence="5">Predicted xylanase/chitin deacetylase</fullName>
    </submittedName>
</protein>
<accession>D4LCZ5</accession>
<dbReference type="EMBL" id="FP929052">
    <property type="protein sequence ID" value="CBL17490.1"/>
    <property type="molecule type" value="Genomic_DNA"/>
</dbReference>
<dbReference type="AlphaFoldDB" id="D4LCZ5"/>
<dbReference type="GO" id="GO:0045493">
    <property type="term" value="P:xylan catabolic process"/>
    <property type="evidence" value="ECO:0007669"/>
    <property type="project" value="UniProtKB-KW"/>
</dbReference>
<sequence>MYRCCNVKRFLIMLLCDLVAVGLLMLLFRCSLFRTEGVSDPRENGIPLPVLMYHSVFSGRHSDYVVPPEVLESDLAYLSDHGYQAVLVSDLVEYVYNGKPLPEKPVMITFDDGYYNNLEQCLPLLEKYDMCAVISVVGSYIVNQAEQDSHITAYSYLTFPEIQTLLESGRIEIGNHTYDLHSHTHRQGCGILPEESETAYRELLRSDLEQLQSLLASQVQMRPVVFTYPYGYVCRESIPVLRSMGFLATLTCYEEPNRITRDPDCLFGIGRYNRPYGISTDAYMQKALKGS</sequence>
<dbReference type="GO" id="GO:0005576">
    <property type="term" value="C:extracellular region"/>
    <property type="evidence" value="ECO:0007669"/>
    <property type="project" value="UniProtKB-SubCell"/>
</dbReference>
<dbReference type="CDD" id="cd10918">
    <property type="entry name" value="CE4_NodB_like_5s_6s"/>
    <property type="match status" value="1"/>
</dbReference>
<dbReference type="GeneID" id="83156102"/>
<dbReference type="HOGENOM" id="CLU_030024_3_3_9"/>
<dbReference type="SUPFAM" id="SSF88713">
    <property type="entry name" value="Glycoside hydrolase/deacetylase"/>
    <property type="match status" value="1"/>
</dbReference>
<keyword evidence="5" id="KW-0378">Hydrolase</keyword>
<reference evidence="5" key="1">
    <citation type="submission" date="2010-03" db="EMBL/GenBank/DDBJ databases">
        <title>The genome sequence of Ruminococcus sp. 18P13.</title>
        <authorList>
            <consortium name="metaHIT consortium -- http://www.metahit.eu/"/>
            <person name="Pajon A."/>
            <person name="Turner K."/>
            <person name="Parkhill J."/>
            <person name="Bernalier A."/>
        </authorList>
    </citation>
    <scope>NUCLEOTIDE SEQUENCE [LARGE SCALE GENOMIC DNA]</scope>
    <source>
        <strain evidence="5">Type strain: 18P13</strain>
    </source>
</reference>
<dbReference type="Pfam" id="PF01522">
    <property type="entry name" value="Polysacc_deac_1"/>
    <property type="match status" value="1"/>
</dbReference>
<evidence type="ECO:0000256" key="2">
    <source>
        <dbReference type="ARBA" id="ARBA00022729"/>
    </source>
</evidence>
<feature type="domain" description="NodB homology" evidence="4">
    <location>
        <begin position="104"/>
        <end position="291"/>
    </location>
</feature>
<evidence type="ECO:0000259" key="4">
    <source>
        <dbReference type="PROSITE" id="PS51677"/>
    </source>
</evidence>
<evidence type="ECO:0000313" key="6">
    <source>
        <dbReference type="Proteomes" id="UP000007054"/>
    </source>
</evidence>
<dbReference type="Gene3D" id="3.20.20.370">
    <property type="entry name" value="Glycoside hydrolase/deacetylase"/>
    <property type="match status" value="1"/>
</dbReference>
<keyword evidence="3" id="KW-0812">Transmembrane</keyword>
<keyword evidence="2" id="KW-0732">Signal</keyword>
<feature type="transmembrane region" description="Helical" evidence="3">
    <location>
        <begin position="10"/>
        <end position="28"/>
    </location>
</feature>
<evidence type="ECO:0000256" key="3">
    <source>
        <dbReference type="SAM" id="Phobius"/>
    </source>
</evidence>
<keyword evidence="3" id="KW-0472">Membrane</keyword>
<dbReference type="InterPro" id="IPR051398">
    <property type="entry name" value="Polysacch_Deacetylase"/>
</dbReference>
<proteinExistence type="predicted"/>
<dbReference type="STRING" id="213810.RUM_13700"/>
<organism evidence="5 6">
    <name type="scientific">Ruminococcus champanellensis (strain DSM 18848 / JCM 17042 / KCTC 15320 / 18P13)</name>
    <dbReference type="NCBI Taxonomy" id="213810"/>
    <lineage>
        <taxon>Bacteria</taxon>
        <taxon>Bacillati</taxon>
        <taxon>Bacillota</taxon>
        <taxon>Clostridia</taxon>
        <taxon>Eubacteriales</taxon>
        <taxon>Oscillospiraceae</taxon>
        <taxon>Ruminococcus</taxon>
    </lineage>
</organism>
<dbReference type="InterPro" id="IPR011330">
    <property type="entry name" value="Glyco_hydro/deAcase_b/a-brl"/>
</dbReference>
<dbReference type="PANTHER" id="PTHR34216">
    <property type="match status" value="1"/>
</dbReference>
<keyword evidence="5" id="KW-0624">Polysaccharide degradation</keyword>
<comment type="subcellular location">
    <subcellularLocation>
        <location evidence="1">Secreted</location>
    </subcellularLocation>
</comment>
<dbReference type="GO" id="GO:0016798">
    <property type="term" value="F:hydrolase activity, acting on glycosyl bonds"/>
    <property type="evidence" value="ECO:0007669"/>
    <property type="project" value="UniProtKB-KW"/>
</dbReference>
<dbReference type="InterPro" id="IPR002509">
    <property type="entry name" value="NODB_dom"/>
</dbReference>
<dbReference type="Proteomes" id="UP000007054">
    <property type="component" value="Chromosome"/>
</dbReference>
<reference evidence="5" key="2">
    <citation type="submission" date="2010-03" db="EMBL/GenBank/DDBJ databases">
        <authorList>
            <person name="Pajon A."/>
        </authorList>
    </citation>
    <scope>NUCLEOTIDE SEQUENCE</scope>
    <source>
        <strain evidence="5">Type strain: 18P13</strain>
    </source>
</reference>
<evidence type="ECO:0000313" key="5">
    <source>
        <dbReference type="EMBL" id="CBL17490.1"/>
    </source>
</evidence>
<dbReference type="GO" id="GO:0016810">
    <property type="term" value="F:hydrolase activity, acting on carbon-nitrogen (but not peptide) bonds"/>
    <property type="evidence" value="ECO:0007669"/>
    <property type="project" value="InterPro"/>
</dbReference>
<keyword evidence="3" id="KW-1133">Transmembrane helix</keyword>
<gene>
    <name evidence="5" type="ordered locus">RUM_13700</name>
</gene>
<name>D4LCZ5_RUMC1</name>
<evidence type="ECO:0000256" key="1">
    <source>
        <dbReference type="ARBA" id="ARBA00004613"/>
    </source>
</evidence>
<dbReference type="PATRIC" id="fig|213810.4.peg.1266"/>
<keyword evidence="5" id="KW-0326">Glycosidase</keyword>
<dbReference type="PANTHER" id="PTHR34216:SF3">
    <property type="entry name" value="POLY-BETA-1,6-N-ACETYL-D-GLUCOSAMINE N-DEACETYLASE"/>
    <property type="match status" value="1"/>
</dbReference>
<keyword evidence="5" id="KW-0119">Carbohydrate metabolism</keyword>
<dbReference type="BioCyc" id="RCHA213810:RUM_RS06660-MONOMER"/>
<keyword evidence="5" id="KW-0858">Xylan degradation</keyword>